<dbReference type="RefSeq" id="WP_016919786.1">
    <property type="nucleotide sequence ID" value="NZ_CP044331.1"/>
</dbReference>
<protein>
    <submittedName>
        <fullName evidence="1">Uncharacterized protein</fullName>
    </submittedName>
</protein>
<dbReference type="KEGG" id="mpar:F7D14_07480"/>
<evidence type="ECO:0000313" key="2">
    <source>
        <dbReference type="Proteomes" id="UP000422569"/>
    </source>
</evidence>
<dbReference type="EMBL" id="CP044331">
    <property type="protein sequence ID" value="QGM97329.1"/>
    <property type="molecule type" value="Genomic_DNA"/>
</dbReference>
<evidence type="ECO:0000313" key="1">
    <source>
        <dbReference type="EMBL" id="QGM97329.1"/>
    </source>
</evidence>
<dbReference type="AlphaFoldDB" id="A0A6B8M6K6"/>
<sequence>MRRLRVWRNAFFTLVALGLAFLAWSNRFGPSASPYLHRNRLTGAECHHGVECWIPRTPRWTAPAP</sequence>
<proteinExistence type="predicted"/>
<accession>A0A6B8M6K6</accession>
<name>A0A6B8M6K6_9HYPH</name>
<keyword evidence="2" id="KW-1185">Reference proteome</keyword>
<dbReference type="Proteomes" id="UP000422569">
    <property type="component" value="Chromosome"/>
</dbReference>
<reference evidence="1 2" key="1">
    <citation type="submission" date="2019-09" db="EMBL/GenBank/DDBJ databases">
        <title>Isolation and complete genome sequencing of Methylocystis species.</title>
        <authorList>
            <person name="Rumah B.L."/>
            <person name="Stead C.E."/>
            <person name="Stevens B.C."/>
            <person name="Minton N.P."/>
            <person name="Grosse-Honebrink A."/>
            <person name="Zhang Y."/>
        </authorList>
    </citation>
    <scope>NUCLEOTIDE SEQUENCE [LARGE SCALE GENOMIC DNA]</scope>
    <source>
        <strain evidence="1 2">BRCS2</strain>
    </source>
</reference>
<organism evidence="1 2">
    <name type="scientific">Methylocystis parvus</name>
    <dbReference type="NCBI Taxonomy" id="134"/>
    <lineage>
        <taxon>Bacteria</taxon>
        <taxon>Pseudomonadati</taxon>
        <taxon>Pseudomonadota</taxon>
        <taxon>Alphaproteobacteria</taxon>
        <taxon>Hyphomicrobiales</taxon>
        <taxon>Methylocystaceae</taxon>
        <taxon>Methylocystis</taxon>
    </lineage>
</organism>
<gene>
    <name evidence="1" type="ORF">F7D14_07480</name>
</gene>